<protein>
    <recommendedName>
        <fullName evidence="6">IBB domain-containing protein</fullName>
    </recommendedName>
</protein>
<dbReference type="Pfam" id="PF01749">
    <property type="entry name" value="IBB"/>
    <property type="match status" value="1"/>
</dbReference>
<keyword evidence="2 4" id="KW-0813">Transport</keyword>
<evidence type="ECO:0000259" key="6">
    <source>
        <dbReference type="PROSITE" id="PS51214"/>
    </source>
</evidence>
<evidence type="ECO:0000256" key="3">
    <source>
        <dbReference type="ARBA" id="ARBA00022927"/>
    </source>
</evidence>
<dbReference type="InterPro" id="IPR016024">
    <property type="entry name" value="ARM-type_fold"/>
</dbReference>
<dbReference type="Pfam" id="PF00514">
    <property type="entry name" value="Arm"/>
    <property type="match status" value="2"/>
</dbReference>
<dbReference type="PANTHER" id="PTHR23316">
    <property type="entry name" value="IMPORTIN ALPHA"/>
    <property type="match status" value="1"/>
</dbReference>
<evidence type="ECO:0000313" key="7">
    <source>
        <dbReference type="EMBL" id="KAG7326829.1"/>
    </source>
</evidence>
<dbReference type="Proteomes" id="UP000824219">
    <property type="component" value="Linkage Group LG11"/>
</dbReference>
<dbReference type="InterPro" id="IPR002652">
    <property type="entry name" value="Importin-a_IBB"/>
</dbReference>
<proteinExistence type="inferred from homology"/>
<dbReference type="SUPFAM" id="SSF48371">
    <property type="entry name" value="ARM repeat"/>
    <property type="match status" value="1"/>
</dbReference>
<dbReference type="AlphaFoldDB" id="A0A9D3NQS9"/>
<name>A0A9D3NQS9_9TELE</name>
<gene>
    <name evidence="7" type="ORF">KOW79_010230</name>
</gene>
<dbReference type="GO" id="GO:0006606">
    <property type="term" value="P:protein import into nucleus"/>
    <property type="evidence" value="ECO:0007669"/>
    <property type="project" value="InterPro"/>
</dbReference>
<dbReference type="OrthoDB" id="9632791at2759"/>
<reference evidence="7 8" key="1">
    <citation type="submission" date="2021-06" db="EMBL/GenBank/DDBJ databases">
        <title>Chromosome-level genome assembly of the red-tail catfish (Hemibagrus wyckioides).</title>
        <authorList>
            <person name="Shao F."/>
        </authorList>
    </citation>
    <scope>NUCLEOTIDE SEQUENCE [LARGE SCALE GENOMIC DNA]</scope>
    <source>
        <strain evidence="7">EC202008001</strain>
        <tissue evidence="7">Blood</tissue>
    </source>
</reference>
<feature type="coiled-coil region" evidence="5">
    <location>
        <begin position="17"/>
        <end position="44"/>
    </location>
</feature>
<dbReference type="InterPro" id="IPR036975">
    <property type="entry name" value="Importin-a_IBB_sf"/>
</dbReference>
<evidence type="ECO:0000256" key="2">
    <source>
        <dbReference type="ARBA" id="ARBA00022448"/>
    </source>
</evidence>
<dbReference type="Gene3D" id="1.20.5.690">
    <property type="entry name" value="Importin-alpha, importin-beta-binding domain"/>
    <property type="match status" value="1"/>
</dbReference>
<evidence type="ECO:0000313" key="8">
    <source>
        <dbReference type="Proteomes" id="UP000824219"/>
    </source>
</evidence>
<dbReference type="SMART" id="SM00185">
    <property type="entry name" value="ARM"/>
    <property type="match status" value="2"/>
</dbReference>
<dbReference type="Gene3D" id="1.25.10.10">
    <property type="entry name" value="Leucine-rich Repeat Variant"/>
    <property type="match status" value="1"/>
</dbReference>
<feature type="domain" description="IBB" evidence="6">
    <location>
        <begin position="1"/>
        <end position="60"/>
    </location>
</feature>
<dbReference type="InterPro" id="IPR000225">
    <property type="entry name" value="Armadillo"/>
</dbReference>
<dbReference type="EMBL" id="JAHKSW010000011">
    <property type="protein sequence ID" value="KAG7326829.1"/>
    <property type="molecule type" value="Genomic_DNA"/>
</dbReference>
<organism evidence="7 8">
    <name type="scientific">Hemibagrus wyckioides</name>
    <dbReference type="NCBI Taxonomy" id="337641"/>
    <lineage>
        <taxon>Eukaryota</taxon>
        <taxon>Metazoa</taxon>
        <taxon>Chordata</taxon>
        <taxon>Craniata</taxon>
        <taxon>Vertebrata</taxon>
        <taxon>Euteleostomi</taxon>
        <taxon>Actinopterygii</taxon>
        <taxon>Neopterygii</taxon>
        <taxon>Teleostei</taxon>
        <taxon>Ostariophysi</taxon>
        <taxon>Siluriformes</taxon>
        <taxon>Bagridae</taxon>
        <taxon>Hemibagrus</taxon>
    </lineage>
</organism>
<dbReference type="PROSITE" id="PS51214">
    <property type="entry name" value="IBB"/>
    <property type="match status" value="1"/>
</dbReference>
<sequence length="241" mass="27429">MPYPLGHWVITLRDSRLKDCNNTVEELRKRRMEVIMELRKAKKDEQILKRRNVSCLTDAQITSARKLLSSEKQPLVYWIMEAGDGTTFRDTEPLMPCLSVPNLFLFTRSRVRNTGALAQFSSQLHHPNNYIRKVAAWTLSDITAGTESQIQEVIDAGLLLLLVEVLQKGDYKTQKEAMCTVTNYISGGGTAAGHLLGSVWSAQPSHELPVSQYQQNHLTHSECHQAPRLQMRWARRRSCVL</sequence>
<evidence type="ECO:0000256" key="1">
    <source>
        <dbReference type="ARBA" id="ARBA00010394"/>
    </source>
</evidence>
<evidence type="ECO:0000256" key="5">
    <source>
        <dbReference type="SAM" id="Coils"/>
    </source>
</evidence>
<keyword evidence="3" id="KW-0653">Protein transport</keyword>
<comment type="caution">
    <text evidence="7">The sequence shown here is derived from an EMBL/GenBank/DDBJ whole genome shotgun (WGS) entry which is preliminary data.</text>
</comment>
<dbReference type="GO" id="GO:0061608">
    <property type="term" value="F:nuclear import signal receptor activity"/>
    <property type="evidence" value="ECO:0007669"/>
    <property type="project" value="InterPro"/>
</dbReference>
<dbReference type="InterPro" id="IPR011989">
    <property type="entry name" value="ARM-like"/>
</dbReference>
<comment type="similarity">
    <text evidence="1">Belongs to the importin alpha family.</text>
</comment>
<keyword evidence="8" id="KW-1185">Reference proteome</keyword>
<keyword evidence="5" id="KW-0175">Coiled coil</keyword>
<accession>A0A9D3NQS9</accession>
<evidence type="ECO:0000256" key="4">
    <source>
        <dbReference type="PROSITE-ProRule" id="PRU00561"/>
    </source>
</evidence>